<name>A0A2P5BSQ6_PARAD</name>
<dbReference type="AlphaFoldDB" id="A0A2P5BSQ6"/>
<sequence length="99" mass="10375">MLVAIVGGDCSHIGIEVVSFIDDDSSIAGLKFVSLVGHASCCIDIDEFSSNSLPDFFDRDDACGIFELASLSIGSFDIDGERLGIVSSGSTARRDGILL</sequence>
<comment type="caution">
    <text evidence="1">The sequence shown here is derived from an EMBL/GenBank/DDBJ whole genome shotgun (WGS) entry which is preliminary data.</text>
</comment>
<evidence type="ECO:0000313" key="1">
    <source>
        <dbReference type="EMBL" id="PON51818.1"/>
    </source>
</evidence>
<dbReference type="Proteomes" id="UP000237105">
    <property type="component" value="Unassembled WGS sequence"/>
</dbReference>
<accession>A0A2P5BSQ6</accession>
<keyword evidence="2" id="KW-1185">Reference proteome</keyword>
<organism evidence="1 2">
    <name type="scientific">Parasponia andersonii</name>
    <name type="common">Sponia andersonii</name>
    <dbReference type="NCBI Taxonomy" id="3476"/>
    <lineage>
        <taxon>Eukaryota</taxon>
        <taxon>Viridiplantae</taxon>
        <taxon>Streptophyta</taxon>
        <taxon>Embryophyta</taxon>
        <taxon>Tracheophyta</taxon>
        <taxon>Spermatophyta</taxon>
        <taxon>Magnoliopsida</taxon>
        <taxon>eudicotyledons</taxon>
        <taxon>Gunneridae</taxon>
        <taxon>Pentapetalae</taxon>
        <taxon>rosids</taxon>
        <taxon>fabids</taxon>
        <taxon>Rosales</taxon>
        <taxon>Cannabaceae</taxon>
        <taxon>Parasponia</taxon>
    </lineage>
</organism>
<gene>
    <name evidence="1" type="ORF">PanWU01x14_213880</name>
</gene>
<protein>
    <submittedName>
        <fullName evidence="1">Uncharacterized protein</fullName>
    </submittedName>
</protein>
<reference evidence="2" key="1">
    <citation type="submission" date="2016-06" db="EMBL/GenBank/DDBJ databases">
        <title>Parallel loss of symbiosis genes in relatives of nitrogen-fixing non-legume Parasponia.</title>
        <authorList>
            <person name="Van Velzen R."/>
            <person name="Holmer R."/>
            <person name="Bu F."/>
            <person name="Rutten L."/>
            <person name="Van Zeijl A."/>
            <person name="Liu W."/>
            <person name="Santuari L."/>
            <person name="Cao Q."/>
            <person name="Sharma T."/>
            <person name="Shen D."/>
            <person name="Roswanjaya Y."/>
            <person name="Wardhani T."/>
            <person name="Kalhor M.S."/>
            <person name="Jansen J."/>
            <person name="Van den Hoogen J."/>
            <person name="Gungor B."/>
            <person name="Hartog M."/>
            <person name="Hontelez J."/>
            <person name="Verver J."/>
            <person name="Yang W.-C."/>
            <person name="Schijlen E."/>
            <person name="Repin R."/>
            <person name="Schilthuizen M."/>
            <person name="Schranz E."/>
            <person name="Heidstra R."/>
            <person name="Miyata K."/>
            <person name="Fedorova E."/>
            <person name="Kohlen W."/>
            <person name="Bisseling T."/>
            <person name="Smit S."/>
            <person name="Geurts R."/>
        </authorList>
    </citation>
    <scope>NUCLEOTIDE SEQUENCE [LARGE SCALE GENOMIC DNA]</scope>
    <source>
        <strain evidence="2">cv. WU1-14</strain>
    </source>
</reference>
<proteinExistence type="predicted"/>
<dbReference type="EMBL" id="JXTB01000228">
    <property type="protein sequence ID" value="PON51818.1"/>
    <property type="molecule type" value="Genomic_DNA"/>
</dbReference>
<evidence type="ECO:0000313" key="2">
    <source>
        <dbReference type="Proteomes" id="UP000237105"/>
    </source>
</evidence>